<accession>A0A2U9BED0</accession>
<dbReference type="AlphaFoldDB" id="A0A2U9BED0"/>
<sequence>MSAGVSQPDLEIELADLNDKHLWVSKLKPTKTGLIPKPRGPPSRPPPLLDPSNDEPEADNISSEDPSSDEDDMLPEAEEERIGVDISDEFCPRPVCSVSVPLIDPAF</sequence>
<dbReference type="Proteomes" id="UP000246464">
    <property type="component" value="Chromosome 5"/>
</dbReference>
<name>A0A2U9BED0_SCOMX</name>
<dbReference type="EMBL" id="CP026247">
    <property type="protein sequence ID" value="AWP02160.1"/>
    <property type="molecule type" value="Genomic_DNA"/>
</dbReference>
<protein>
    <submittedName>
        <fullName evidence="2">Uncharacterized protein</fullName>
    </submittedName>
</protein>
<organism evidence="2 3">
    <name type="scientific">Scophthalmus maximus</name>
    <name type="common">Turbot</name>
    <name type="synonym">Psetta maxima</name>
    <dbReference type="NCBI Taxonomy" id="52904"/>
    <lineage>
        <taxon>Eukaryota</taxon>
        <taxon>Metazoa</taxon>
        <taxon>Chordata</taxon>
        <taxon>Craniata</taxon>
        <taxon>Vertebrata</taxon>
        <taxon>Euteleostomi</taxon>
        <taxon>Actinopterygii</taxon>
        <taxon>Neopterygii</taxon>
        <taxon>Teleostei</taxon>
        <taxon>Neoteleostei</taxon>
        <taxon>Acanthomorphata</taxon>
        <taxon>Carangaria</taxon>
        <taxon>Pleuronectiformes</taxon>
        <taxon>Pleuronectoidei</taxon>
        <taxon>Scophthalmidae</taxon>
        <taxon>Scophthalmus</taxon>
    </lineage>
</organism>
<feature type="compositionally biased region" description="Acidic residues" evidence="1">
    <location>
        <begin position="66"/>
        <end position="79"/>
    </location>
</feature>
<evidence type="ECO:0000313" key="2">
    <source>
        <dbReference type="EMBL" id="AWP02160.1"/>
    </source>
</evidence>
<reference evidence="2 3" key="1">
    <citation type="submission" date="2017-12" db="EMBL/GenBank/DDBJ databases">
        <title>Integrating genomic resources of turbot (Scophthalmus maximus) in depth evaluation of genetic and physical mapping variation across individuals.</title>
        <authorList>
            <person name="Martinez P."/>
        </authorList>
    </citation>
    <scope>NUCLEOTIDE SEQUENCE [LARGE SCALE GENOMIC DNA]</scope>
</reference>
<feature type="compositionally biased region" description="Pro residues" evidence="1">
    <location>
        <begin position="38"/>
        <end position="49"/>
    </location>
</feature>
<evidence type="ECO:0000256" key="1">
    <source>
        <dbReference type="SAM" id="MobiDB-lite"/>
    </source>
</evidence>
<keyword evidence="3" id="KW-1185">Reference proteome</keyword>
<evidence type="ECO:0000313" key="3">
    <source>
        <dbReference type="Proteomes" id="UP000246464"/>
    </source>
</evidence>
<proteinExistence type="predicted"/>
<feature type="region of interest" description="Disordered" evidence="1">
    <location>
        <begin position="29"/>
        <end position="86"/>
    </location>
</feature>
<gene>
    <name evidence="2" type="ORF">SMAX5B_021198</name>
</gene>